<protein>
    <recommendedName>
        <fullName evidence="3">F-box domain-containing protein</fullName>
    </recommendedName>
</protein>
<evidence type="ECO:0000313" key="1">
    <source>
        <dbReference type="EMBL" id="KLO17592.1"/>
    </source>
</evidence>
<dbReference type="Proteomes" id="UP000053477">
    <property type="component" value="Unassembled WGS sequence"/>
</dbReference>
<dbReference type="EMBL" id="KQ085903">
    <property type="protein sequence ID" value="KLO17592.1"/>
    <property type="molecule type" value="Genomic_DNA"/>
</dbReference>
<keyword evidence="2" id="KW-1185">Reference proteome</keyword>
<name>A0A0H2S159_9AGAM</name>
<evidence type="ECO:0008006" key="3">
    <source>
        <dbReference type="Google" id="ProtNLM"/>
    </source>
</evidence>
<dbReference type="AlphaFoldDB" id="A0A0H2S159"/>
<dbReference type="Gene3D" id="3.80.10.10">
    <property type="entry name" value="Ribonuclease Inhibitor"/>
    <property type="match status" value="1"/>
</dbReference>
<sequence>MSSLVELTIDLKQESWTAFCTGVYPNLKTLELRIGLQVWLSEDSHWHESALLHPFPQLERLKLLPSAARKCIPILQLTFPSLHILEFGTTSQWLIESIDEEMVVQYAQFVERHPTIQVISLGRNYVRSMGRIMQSTKNLRALHASLPFSDGSLRSVPESLDAAPHITHLRLSGLLTSVLTFLKCAHTFPHFRCLELDCENAKDFDFILQLPTSRHDTLFHFSQLRELAPSLVEVAFDISFRSQMPVQETLLTLLERLQGCGELRALRLRNLDLEPSAAEFPIELVEHAEAIPPKLQFIVWGDGRSVRAYQLNSDHDSSGCKKVTRISLPHSTPSNGRWSLDWHEESVFDHINQIFDVY</sequence>
<organism evidence="1 2">
    <name type="scientific">Schizopora paradoxa</name>
    <dbReference type="NCBI Taxonomy" id="27342"/>
    <lineage>
        <taxon>Eukaryota</taxon>
        <taxon>Fungi</taxon>
        <taxon>Dikarya</taxon>
        <taxon>Basidiomycota</taxon>
        <taxon>Agaricomycotina</taxon>
        <taxon>Agaricomycetes</taxon>
        <taxon>Hymenochaetales</taxon>
        <taxon>Schizoporaceae</taxon>
        <taxon>Schizopora</taxon>
    </lineage>
</organism>
<evidence type="ECO:0000313" key="2">
    <source>
        <dbReference type="Proteomes" id="UP000053477"/>
    </source>
</evidence>
<dbReference type="InParanoid" id="A0A0H2S159"/>
<dbReference type="InterPro" id="IPR032675">
    <property type="entry name" value="LRR_dom_sf"/>
</dbReference>
<reference evidence="1 2" key="1">
    <citation type="submission" date="2015-04" db="EMBL/GenBank/DDBJ databases">
        <title>Complete genome sequence of Schizopora paradoxa KUC8140, a cosmopolitan wood degrader in East Asia.</title>
        <authorList>
            <consortium name="DOE Joint Genome Institute"/>
            <person name="Min B."/>
            <person name="Park H."/>
            <person name="Jang Y."/>
            <person name="Kim J.-J."/>
            <person name="Kim K.H."/>
            <person name="Pangilinan J."/>
            <person name="Lipzen A."/>
            <person name="Riley R."/>
            <person name="Grigoriev I.V."/>
            <person name="Spatafora J.W."/>
            <person name="Choi I.-G."/>
        </authorList>
    </citation>
    <scope>NUCLEOTIDE SEQUENCE [LARGE SCALE GENOMIC DNA]</scope>
    <source>
        <strain evidence="1 2">KUC8140</strain>
    </source>
</reference>
<dbReference type="SUPFAM" id="SSF52047">
    <property type="entry name" value="RNI-like"/>
    <property type="match status" value="1"/>
</dbReference>
<accession>A0A0H2S159</accession>
<gene>
    <name evidence="1" type="ORF">SCHPADRAFT_161541</name>
</gene>
<proteinExistence type="predicted"/>